<dbReference type="EMBL" id="CP022203">
    <property type="protein sequence ID" value="ATB46616.1"/>
    <property type="molecule type" value="Genomic_DNA"/>
</dbReference>
<accession>A0A250JU34</accession>
<proteinExistence type="predicted"/>
<keyword evidence="2" id="KW-1185">Reference proteome</keyword>
<dbReference type="AlphaFoldDB" id="A0A250JU34"/>
<sequence length="405" mass="45020">MSTRLTHFTRAFFLSGLTCLLVPDARAEDAEQAEAVSEDPDMLKVGGALRINAFLKTWAGEEDNRNRGGDVAFDTFRLNADARLSKLLLSAEYRFYSGYSMLHHGWVGYEFSKATQLQLGVHRVPFGVLPYASHGWFFSLPYYMGMEDDYDMGLKLVHTKGPWDLQLAFYKSDEGTFTGRSTDSARYSYDVVQVNSANPGEAYLGVDSANHESNKLNARAAYTFQHGDLGRTEVGISGQAGQIYNSVTKRNGVNWAGAVHLDGYYGRFNLRMEVLTYGYDLENPEGQDDSFVMMGAYDAPYKMASRGTVYSAGLAYDVPVAWGPISKLTFYENFSLFDKADAAFETSMQNSLGMLVTAGPIYTYLDVASGKNQPWLGPSYGHALAEGDPNAPWETRFNINVGYYF</sequence>
<evidence type="ECO:0000313" key="2">
    <source>
        <dbReference type="Proteomes" id="UP000217343"/>
    </source>
</evidence>
<gene>
    <name evidence="1" type="ORF">MYMAC_002221</name>
</gene>
<protein>
    <submittedName>
        <fullName evidence="1">Uncharacterized protein</fullName>
    </submittedName>
</protein>
<dbReference type="KEGG" id="mmas:MYMAC_002221"/>
<reference evidence="1 2" key="1">
    <citation type="submission" date="2017-06" db="EMBL/GenBank/DDBJ databases">
        <title>Sequencing and comparative analysis of myxobacterial genomes.</title>
        <authorList>
            <person name="Rupp O."/>
            <person name="Goesmann A."/>
            <person name="Sogaard-Andersen L."/>
        </authorList>
    </citation>
    <scope>NUCLEOTIDE SEQUENCE [LARGE SCALE GENOMIC DNA]</scope>
    <source>
        <strain evidence="1 2">DSM 14697</strain>
    </source>
</reference>
<organism evidence="1 2">
    <name type="scientific">Corallococcus macrosporus DSM 14697</name>
    <dbReference type="NCBI Taxonomy" id="1189310"/>
    <lineage>
        <taxon>Bacteria</taxon>
        <taxon>Pseudomonadati</taxon>
        <taxon>Myxococcota</taxon>
        <taxon>Myxococcia</taxon>
        <taxon>Myxococcales</taxon>
        <taxon>Cystobacterineae</taxon>
        <taxon>Myxococcaceae</taxon>
        <taxon>Corallococcus</taxon>
    </lineage>
</organism>
<dbReference type="Proteomes" id="UP000217343">
    <property type="component" value="Chromosome"/>
</dbReference>
<evidence type="ECO:0000313" key="1">
    <source>
        <dbReference type="EMBL" id="ATB46616.1"/>
    </source>
</evidence>
<name>A0A250JU34_9BACT</name>